<keyword evidence="1" id="KW-0732">Signal</keyword>
<comment type="caution">
    <text evidence="2">The sequence shown here is derived from an EMBL/GenBank/DDBJ whole genome shotgun (WGS) entry which is preliminary data.</text>
</comment>
<accession>A0A1Y1QJP0</accession>
<dbReference type="GO" id="GO:0020037">
    <property type="term" value="F:heme binding"/>
    <property type="evidence" value="ECO:0007669"/>
    <property type="project" value="InterPro"/>
</dbReference>
<feature type="signal peptide" evidence="1">
    <location>
        <begin position="1"/>
        <end position="19"/>
    </location>
</feature>
<gene>
    <name evidence="2" type="ORF">BWK73_28285</name>
</gene>
<dbReference type="GO" id="GO:0009055">
    <property type="term" value="F:electron transfer activity"/>
    <property type="evidence" value="ECO:0007669"/>
    <property type="project" value="InterPro"/>
</dbReference>
<evidence type="ECO:0000313" key="2">
    <source>
        <dbReference type="EMBL" id="OQX07372.1"/>
    </source>
</evidence>
<protein>
    <recommendedName>
        <fullName evidence="4">Cytochrome c domain-containing protein</fullName>
    </recommendedName>
</protein>
<proteinExistence type="predicted"/>
<evidence type="ECO:0008006" key="4">
    <source>
        <dbReference type="Google" id="ProtNLM"/>
    </source>
</evidence>
<dbReference type="STRING" id="1123401.GCA_000621325_01631"/>
<dbReference type="EMBL" id="MTEJ01000211">
    <property type="protein sequence ID" value="OQX07372.1"/>
    <property type="molecule type" value="Genomic_DNA"/>
</dbReference>
<evidence type="ECO:0000313" key="3">
    <source>
        <dbReference type="Proteomes" id="UP000192491"/>
    </source>
</evidence>
<feature type="chain" id="PRO_5012372497" description="Cytochrome c domain-containing protein" evidence="1">
    <location>
        <begin position="20"/>
        <end position="107"/>
    </location>
</feature>
<dbReference type="Proteomes" id="UP000192491">
    <property type="component" value="Unassembled WGS sequence"/>
</dbReference>
<reference evidence="2 3" key="1">
    <citation type="submission" date="2017-01" db="EMBL/GenBank/DDBJ databases">
        <title>Novel large sulfur bacteria in the metagenomes of groundwater-fed chemosynthetic microbial mats in the Lake Huron basin.</title>
        <authorList>
            <person name="Sharrar A.M."/>
            <person name="Flood B.E."/>
            <person name="Bailey J.V."/>
            <person name="Jones D.S."/>
            <person name="Biddanda B."/>
            <person name="Ruberg S.A."/>
            <person name="Marcus D.N."/>
            <person name="Dick G.J."/>
        </authorList>
    </citation>
    <scope>NUCLEOTIDE SEQUENCE [LARGE SCALE GENOMIC DNA]</scope>
    <source>
        <strain evidence="2">A8</strain>
    </source>
</reference>
<sequence>MKAVLIFFSGLLLMQTAVAGGDPANGKKLFAASQCLSCHGTEVFTRADRKVGDLNALESQVRRCDANLPTNWFDDEILDVVAYLNDTYYKFGAATTNAAPVPNAGTQ</sequence>
<dbReference type="AlphaFoldDB" id="A0A1Y1QJP0"/>
<dbReference type="InterPro" id="IPR036909">
    <property type="entry name" value="Cyt_c-like_dom_sf"/>
</dbReference>
<name>A0A1Y1QJP0_9GAMM</name>
<dbReference type="SUPFAM" id="SSF46626">
    <property type="entry name" value="Cytochrome c"/>
    <property type="match status" value="1"/>
</dbReference>
<organism evidence="2 3">
    <name type="scientific">Thiothrix lacustris</name>
    <dbReference type="NCBI Taxonomy" id="525917"/>
    <lineage>
        <taxon>Bacteria</taxon>
        <taxon>Pseudomonadati</taxon>
        <taxon>Pseudomonadota</taxon>
        <taxon>Gammaproteobacteria</taxon>
        <taxon>Thiotrichales</taxon>
        <taxon>Thiotrichaceae</taxon>
        <taxon>Thiothrix</taxon>
    </lineage>
</organism>
<evidence type="ECO:0000256" key="1">
    <source>
        <dbReference type="SAM" id="SignalP"/>
    </source>
</evidence>
<dbReference type="Gene3D" id="1.10.760.10">
    <property type="entry name" value="Cytochrome c-like domain"/>
    <property type="match status" value="1"/>
</dbReference>